<evidence type="ECO:0000313" key="1">
    <source>
        <dbReference type="EMBL" id="QDT36216.1"/>
    </source>
</evidence>
<dbReference type="KEGG" id="svp:Pan189_05710"/>
<dbReference type="EMBL" id="CP036268">
    <property type="protein sequence ID" value="QDT36216.1"/>
    <property type="molecule type" value="Genomic_DNA"/>
</dbReference>
<dbReference type="Proteomes" id="UP000317318">
    <property type="component" value="Chromosome"/>
</dbReference>
<reference evidence="1 2" key="1">
    <citation type="submission" date="2019-02" db="EMBL/GenBank/DDBJ databases">
        <title>Deep-cultivation of Planctomycetes and their phenomic and genomic characterization uncovers novel biology.</title>
        <authorList>
            <person name="Wiegand S."/>
            <person name="Jogler M."/>
            <person name="Boedeker C."/>
            <person name="Pinto D."/>
            <person name="Vollmers J."/>
            <person name="Rivas-Marin E."/>
            <person name="Kohn T."/>
            <person name="Peeters S.H."/>
            <person name="Heuer A."/>
            <person name="Rast P."/>
            <person name="Oberbeckmann S."/>
            <person name="Bunk B."/>
            <person name="Jeske O."/>
            <person name="Meyerdierks A."/>
            <person name="Storesund J.E."/>
            <person name="Kallscheuer N."/>
            <person name="Luecker S."/>
            <person name="Lage O.M."/>
            <person name="Pohl T."/>
            <person name="Merkel B.J."/>
            <person name="Hornburger P."/>
            <person name="Mueller R.-W."/>
            <person name="Bruemmer F."/>
            <person name="Labrenz M."/>
            <person name="Spormann A.M."/>
            <person name="Op den Camp H."/>
            <person name="Overmann J."/>
            <person name="Amann R."/>
            <person name="Jetten M.S.M."/>
            <person name="Mascher T."/>
            <person name="Medema M.H."/>
            <person name="Devos D.P."/>
            <person name="Kaster A.-K."/>
            <person name="Ovreas L."/>
            <person name="Rohde M."/>
            <person name="Galperin M.Y."/>
            <person name="Jogler C."/>
        </authorList>
    </citation>
    <scope>NUCLEOTIDE SEQUENCE [LARGE SCALE GENOMIC DNA]</scope>
    <source>
        <strain evidence="1 2">Pan189</strain>
    </source>
</reference>
<proteinExistence type="predicted"/>
<name>A0A517QX28_9PLAN</name>
<accession>A0A517QX28</accession>
<protein>
    <submittedName>
        <fullName evidence="1">Uncharacterized protein</fullName>
    </submittedName>
</protein>
<sequence length="76" mass="8157">MAGPNLQWVARPNGLGAAGTRGDQVRGYHHNGATRNLGTFKFIGSWCEVCNCIAGAMLRLSVTHGEPRLRLAIPRG</sequence>
<keyword evidence="2" id="KW-1185">Reference proteome</keyword>
<gene>
    <name evidence="1" type="ORF">Pan189_05710</name>
</gene>
<evidence type="ECO:0000313" key="2">
    <source>
        <dbReference type="Proteomes" id="UP000317318"/>
    </source>
</evidence>
<dbReference type="AlphaFoldDB" id="A0A517QX28"/>
<organism evidence="1 2">
    <name type="scientific">Stratiformator vulcanicus</name>
    <dbReference type="NCBI Taxonomy" id="2527980"/>
    <lineage>
        <taxon>Bacteria</taxon>
        <taxon>Pseudomonadati</taxon>
        <taxon>Planctomycetota</taxon>
        <taxon>Planctomycetia</taxon>
        <taxon>Planctomycetales</taxon>
        <taxon>Planctomycetaceae</taxon>
        <taxon>Stratiformator</taxon>
    </lineage>
</organism>